<accession>Q12U13</accession>
<dbReference type="InterPro" id="IPR026475">
    <property type="entry name" value="Archaetidylserine_synthase"/>
</dbReference>
<protein>
    <recommendedName>
        <fullName evidence="6">CDP-diacylglycerol--serine O-phosphatidyltransferase</fullName>
        <ecNumber evidence="5">2.7.8.8</ecNumber>
    </recommendedName>
    <alternativeName>
        <fullName evidence="15">Phosphatidylserine synthase</fullName>
    </alternativeName>
</protein>
<dbReference type="GO" id="GO:0016020">
    <property type="term" value="C:membrane"/>
    <property type="evidence" value="ECO:0007669"/>
    <property type="project" value="UniProtKB-SubCell"/>
</dbReference>
<reference evidence="19" key="1">
    <citation type="journal article" date="2009" name="ISME J.">
        <title>The genome sequence of the psychrophilic archaeon, Methanococcoides burtonii: the role of genome evolution in cold adaptation.</title>
        <authorList>
            <person name="Allen M.A."/>
            <person name="Lauro F.M."/>
            <person name="Williams T.J."/>
            <person name="Burg D."/>
            <person name="Siddiqui K.S."/>
            <person name="De Francisci D."/>
            <person name="Chong K.W."/>
            <person name="Pilak O."/>
            <person name="Chew H.H."/>
            <person name="De Maere M.Z."/>
            <person name="Ting L."/>
            <person name="Katrib M."/>
            <person name="Ng C."/>
            <person name="Sowers K.R."/>
            <person name="Galperin M.Y."/>
            <person name="Anderson I.J."/>
            <person name="Ivanova N."/>
            <person name="Dalin E."/>
            <person name="Martinez M."/>
            <person name="Lapidus A."/>
            <person name="Hauser L."/>
            <person name="Land M."/>
            <person name="Thomas T."/>
            <person name="Cavicchioli R."/>
        </authorList>
    </citation>
    <scope>NUCLEOTIDE SEQUENCE [LARGE SCALE GENOMIC DNA]</scope>
    <source>
        <strain evidence="19">DSM 6242 / NBRC 107633 / OCM 468 / ACE-M</strain>
    </source>
</reference>
<dbReference type="GO" id="GO:0003882">
    <property type="term" value="F:CDP-diacylglycerol-serine O-phosphatidyltransferase activity"/>
    <property type="evidence" value="ECO:0007669"/>
    <property type="project" value="UniProtKB-EC"/>
</dbReference>
<evidence type="ECO:0000256" key="15">
    <source>
        <dbReference type="ARBA" id="ARBA00032361"/>
    </source>
</evidence>
<feature type="transmembrane region" description="Helical" evidence="17">
    <location>
        <begin position="93"/>
        <end position="111"/>
    </location>
</feature>
<evidence type="ECO:0000256" key="14">
    <source>
        <dbReference type="ARBA" id="ARBA00023264"/>
    </source>
</evidence>
<dbReference type="Proteomes" id="UP000001979">
    <property type="component" value="Chromosome"/>
</dbReference>
<evidence type="ECO:0000256" key="8">
    <source>
        <dbReference type="ARBA" id="ARBA00022679"/>
    </source>
</evidence>
<evidence type="ECO:0000256" key="10">
    <source>
        <dbReference type="ARBA" id="ARBA00022989"/>
    </source>
</evidence>
<dbReference type="STRING" id="259564.Mbur_2198"/>
<organism evidence="18 19">
    <name type="scientific">Methanococcoides burtonii (strain DSM 6242 / NBRC 107633 / OCM 468 / ACE-M)</name>
    <dbReference type="NCBI Taxonomy" id="259564"/>
    <lineage>
        <taxon>Archaea</taxon>
        <taxon>Methanobacteriati</taxon>
        <taxon>Methanobacteriota</taxon>
        <taxon>Stenosarchaea group</taxon>
        <taxon>Methanomicrobia</taxon>
        <taxon>Methanosarcinales</taxon>
        <taxon>Methanosarcinaceae</taxon>
        <taxon>Methanococcoides</taxon>
    </lineage>
</organism>
<evidence type="ECO:0000256" key="2">
    <source>
        <dbReference type="ARBA" id="ARBA00004141"/>
    </source>
</evidence>
<name>Q12U13_METBU</name>
<evidence type="ECO:0000256" key="6">
    <source>
        <dbReference type="ARBA" id="ARBA00017171"/>
    </source>
</evidence>
<comment type="similarity">
    <text evidence="4 16">Belongs to the CDP-alcohol phosphatidyltransferase class-I family.</text>
</comment>
<dbReference type="InterPro" id="IPR004533">
    <property type="entry name" value="CDP-diaglyc--ser_O-PTrfase"/>
</dbReference>
<evidence type="ECO:0000256" key="16">
    <source>
        <dbReference type="RuleBase" id="RU003750"/>
    </source>
</evidence>
<keyword evidence="8 16" id="KW-0808">Transferase</keyword>
<proteinExistence type="inferred from homology"/>
<dbReference type="Gene3D" id="1.20.120.1760">
    <property type="match status" value="1"/>
</dbReference>
<feature type="transmembrane region" description="Helical" evidence="17">
    <location>
        <begin position="197"/>
        <end position="213"/>
    </location>
</feature>
<feature type="transmembrane region" description="Helical" evidence="17">
    <location>
        <begin position="66"/>
        <end position="87"/>
    </location>
</feature>
<evidence type="ECO:0000256" key="7">
    <source>
        <dbReference type="ARBA" id="ARBA00022516"/>
    </source>
</evidence>
<dbReference type="InterPro" id="IPR043130">
    <property type="entry name" value="CDP-OH_PTrfase_TM_dom"/>
</dbReference>
<comment type="subcellular location">
    <subcellularLocation>
        <location evidence="3">Endomembrane system</location>
    </subcellularLocation>
    <subcellularLocation>
        <location evidence="2">Membrane</location>
        <topology evidence="2">Multi-pass membrane protein</topology>
    </subcellularLocation>
</comment>
<gene>
    <name evidence="18" type="ordered locus">Mbur_2198</name>
</gene>
<dbReference type="GO" id="GO:0008654">
    <property type="term" value="P:phospholipid biosynthetic process"/>
    <property type="evidence" value="ECO:0007669"/>
    <property type="project" value="UniProtKB-KW"/>
</dbReference>
<dbReference type="InterPro" id="IPR000462">
    <property type="entry name" value="CDP-OH_P_trans"/>
</dbReference>
<dbReference type="OrthoDB" id="221913at2157"/>
<comment type="catalytic activity">
    <reaction evidence="1">
        <text>a CDP-1,2-diacyl-sn-glycerol + L-serine = a 1,2-diacyl-sn-glycero-3-phospho-L-serine + CMP + H(+)</text>
        <dbReference type="Rhea" id="RHEA:16913"/>
        <dbReference type="ChEBI" id="CHEBI:15378"/>
        <dbReference type="ChEBI" id="CHEBI:33384"/>
        <dbReference type="ChEBI" id="CHEBI:57262"/>
        <dbReference type="ChEBI" id="CHEBI:58332"/>
        <dbReference type="ChEBI" id="CHEBI:60377"/>
        <dbReference type="EC" id="2.7.8.8"/>
    </reaction>
</comment>
<dbReference type="PROSITE" id="PS00379">
    <property type="entry name" value="CDP_ALCOHOL_P_TRANSF"/>
    <property type="match status" value="1"/>
</dbReference>
<keyword evidence="10 17" id="KW-1133">Transmembrane helix</keyword>
<keyword evidence="12 17" id="KW-0472">Membrane</keyword>
<dbReference type="EMBL" id="CP000300">
    <property type="protein sequence ID" value="ABE53063.1"/>
    <property type="molecule type" value="Genomic_DNA"/>
</dbReference>
<dbReference type="AlphaFoldDB" id="Q12U13"/>
<evidence type="ECO:0000256" key="3">
    <source>
        <dbReference type="ARBA" id="ARBA00004308"/>
    </source>
</evidence>
<evidence type="ECO:0000256" key="12">
    <source>
        <dbReference type="ARBA" id="ARBA00023136"/>
    </source>
</evidence>
<evidence type="ECO:0000313" key="19">
    <source>
        <dbReference type="Proteomes" id="UP000001979"/>
    </source>
</evidence>
<evidence type="ECO:0000256" key="5">
    <source>
        <dbReference type="ARBA" id="ARBA00013174"/>
    </source>
</evidence>
<dbReference type="HOGENOM" id="CLU_049944_3_1_2"/>
<dbReference type="EC" id="2.7.8.8" evidence="5"/>
<keyword evidence="13" id="KW-0594">Phospholipid biosynthesis</keyword>
<evidence type="ECO:0000313" key="18">
    <source>
        <dbReference type="EMBL" id="ABE53063.1"/>
    </source>
</evidence>
<keyword evidence="19" id="KW-1185">Reference proteome</keyword>
<dbReference type="RefSeq" id="WP_011500199.1">
    <property type="nucleotide sequence ID" value="NC_007955.1"/>
</dbReference>
<keyword evidence="9 17" id="KW-0812">Transmembrane</keyword>
<keyword evidence="14" id="KW-1208">Phospholipid metabolism</keyword>
<dbReference type="NCBIfam" id="TIGR00473">
    <property type="entry name" value="pssA"/>
    <property type="match status" value="1"/>
</dbReference>
<dbReference type="InterPro" id="IPR048254">
    <property type="entry name" value="CDP_ALCOHOL_P_TRANSF_CS"/>
</dbReference>
<evidence type="ECO:0000256" key="1">
    <source>
        <dbReference type="ARBA" id="ARBA00000287"/>
    </source>
</evidence>
<feature type="transmembrane region" description="Helical" evidence="17">
    <location>
        <begin position="123"/>
        <end position="140"/>
    </location>
</feature>
<evidence type="ECO:0000256" key="11">
    <source>
        <dbReference type="ARBA" id="ARBA00023098"/>
    </source>
</evidence>
<feature type="transmembrane region" description="Helical" evidence="17">
    <location>
        <begin position="35"/>
        <end position="54"/>
    </location>
</feature>
<evidence type="ECO:0000256" key="9">
    <source>
        <dbReference type="ARBA" id="ARBA00022692"/>
    </source>
</evidence>
<dbReference type="KEGG" id="mbu:Mbur_2198"/>
<dbReference type="GO" id="GO:0012505">
    <property type="term" value="C:endomembrane system"/>
    <property type="evidence" value="ECO:0007669"/>
    <property type="project" value="UniProtKB-SubCell"/>
</dbReference>
<keyword evidence="7" id="KW-0444">Lipid biosynthesis</keyword>
<evidence type="ECO:0000256" key="17">
    <source>
        <dbReference type="SAM" id="Phobius"/>
    </source>
</evidence>
<evidence type="ECO:0000256" key="4">
    <source>
        <dbReference type="ARBA" id="ARBA00010441"/>
    </source>
</evidence>
<dbReference type="Pfam" id="PF01066">
    <property type="entry name" value="CDP-OH_P_transf"/>
    <property type="match status" value="1"/>
</dbReference>
<feature type="transmembrane region" description="Helical" evidence="17">
    <location>
        <begin position="12"/>
        <end position="29"/>
    </location>
</feature>
<sequence>MTFIKILKIPDVVTLGNAMFGILSIFSAFSGKADLAFIFILFAAIADGADGFLARRMGSSAIGENLDSLADVISFGTAPAVVIFLIYGHLQPYLVGTAACIYVLCGVLRLARFNTKHKEIPDFEGLPITAAGVVLASYLLMDDKYIILYGIVILMLLLSYLMISEHPYPKLRHPKAMVIMAIIFMLPVLSYFVLPEYLFIFATLIFLLMLLYLESPLMKIPRQYYDE</sequence>
<feature type="transmembrane region" description="Helical" evidence="17">
    <location>
        <begin position="146"/>
        <end position="163"/>
    </location>
</feature>
<keyword evidence="11" id="KW-0443">Lipid metabolism</keyword>
<dbReference type="NCBIfam" id="TIGR04217">
    <property type="entry name" value="archae_ser_T"/>
    <property type="match status" value="1"/>
</dbReference>
<feature type="transmembrane region" description="Helical" evidence="17">
    <location>
        <begin position="175"/>
        <end position="191"/>
    </location>
</feature>
<dbReference type="GeneID" id="3998809"/>
<evidence type="ECO:0000256" key="13">
    <source>
        <dbReference type="ARBA" id="ARBA00023209"/>
    </source>
</evidence>